<accession>A0A090D2T4</accession>
<name>A0A090D2T4_9BACT</name>
<dbReference type="Proteomes" id="UP000031552">
    <property type="component" value="Unassembled WGS sequence"/>
</dbReference>
<keyword evidence="2" id="KW-1185">Reference proteome</keyword>
<dbReference type="AlphaFoldDB" id="A0A090D2T4"/>
<dbReference type="RefSeq" id="WP_041018463.1">
    <property type="nucleotide sequence ID" value="NZ_CCEJ010000010.1"/>
</dbReference>
<proteinExistence type="predicted"/>
<dbReference type="EMBL" id="CCEJ010000010">
    <property type="protein sequence ID" value="CDR34920.1"/>
    <property type="molecule type" value="Genomic_DNA"/>
</dbReference>
<evidence type="ECO:0000313" key="2">
    <source>
        <dbReference type="Proteomes" id="UP000031552"/>
    </source>
</evidence>
<organism evidence="1 2">
    <name type="scientific">Candidatus Criblamydia sequanensis CRIB-18</name>
    <dbReference type="NCBI Taxonomy" id="1437425"/>
    <lineage>
        <taxon>Bacteria</taxon>
        <taxon>Pseudomonadati</taxon>
        <taxon>Chlamydiota</taxon>
        <taxon>Chlamydiia</taxon>
        <taxon>Parachlamydiales</taxon>
        <taxon>Candidatus Criblamydiaceae</taxon>
        <taxon>Candidatus Criblamydia</taxon>
    </lineage>
</organism>
<sequence length="177" mass="19787">MTYTVNYSFEGVAQKFDVTKEDAEILKSKFVSSSKVSLLPAALIPVRTNNLSNFNKDLFLPTTLNHGVKANGSFKKVIAVAGAILLDLLTLPIRLITSVPRALFNAHNQNPLRTHLIKTKCAEALFQADTINVVFTELRYLRHSGKTLEEKIIQNINLIEIPSNDVDNEPKKVPRLF</sequence>
<comment type="caution">
    <text evidence="1">The sequence shown here is derived from an EMBL/GenBank/DDBJ whole genome shotgun (WGS) entry which is preliminary data.</text>
</comment>
<gene>
    <name evidence="1" type="ORF">CSEC_2114</name>
</gene>
<evidence type="ECO:0000313" key="1">
    <source>
        <dbReference type="EMBL" id="CDR34920.1"/>
    </source>
</evidence>
<reference evidence="1" key="1">
    <citation type="submission" date="2013-12" db="EMBL/GenBank/DDBJ databases">
        <authorList>
            <person name="Linke B."/>
        </authorList>
    </citation>
    <scope>NUCLEOTIDE SEQUENCE [LARGE SCALE GENOMIC DNA]</scope>
    <source>
        <strain evidence="1">CRIB-18</strain>
    </source>
</reference>
<protein>
    <submittedName>
        <fullName evidence="1">Uncharacterized protein</fullName>
    </submittedName>
</protein>
<reference evidence="1" key="2">
    <citation type="submission" date="2014-09" db="EMBL/GenBank/DDBJ databases">
        <title>Criblamydia sequanensis harbors a mega-plasmid encoding arsenite resistance.</title>
        <authorList>
            <person name="Bertelli C."/>
            <person name="Goesmann A."/>
            <person name="Greub G."/>
        </authorList>
    </citation>
    <scope>NUCLEOTIDE SEQUENCE [LARGE SCALE GENOMIC DNA]</scope>
    <source>
        <strain evidence="1">CRIB-18</strain>
    </source>
</reference>